<reference evidence="3 4" key="1">
    <citation type="submission" date="2024-08" db="EMBL/GenBank/DDBJ databases">
        <authorList>
            <person name="Cucini C."/>
            <person name="Frati F."/>
        </authorList>
    </citation>
    <scope>NUCLEOTIDE SEQUENCE [LARGE SCALE GENOMIC DNA]</scope>
</reference>
<dbReference type="InterPro" id="IPR044926">
    <property type="entry name" value="RGS_subdomain_2"/>
</dbReference>
<dbReference type="Gene3D" id="1.10.196.10">
    <property type="match status" value="1"/>
</dbReference>
<feature type="region of interest" description="Disordered" evidence="1">
    <location>
        <begin position="206"/>
        <end position="230"/>
    </location>
</feature>
<evidence type="ECO:0000313" key="4">
    <source>
        <dbReference type="Proteomes" id="UP001642540"/>
    </source>
</evidence>
<evidence type="ECO:0000256" key="1">
    <source>
        <dbReference type="SAM" id="MobiDB-lite"/>
    </source>
</evidence>
<dbReference type="Proteomes" id="UP001642540">
    <property type="component" value="Unassembled WGS sequence"/>
</dbReference>
<feature type="compositionally biased region" description="Basic and acidic residues" evidence="1">
    <location>
        <begin position="1"/>
        <end position="20"/>
    </location>
</feature>
<keyword evidence="4" id="KW-1185">Reference proteome</keyword>
<dbReference type="SUPFAM" id="SSF48097">
    <property type="entry name" value="Regulator of G-protein signaling, RGS"/>
    <property type="match status" value="1"/>
</dbReference>
<name>A0ABP1Q7F1_9HEXA</name>
<sequence>MTKEREMGQRAQKGVEEGSRSKSGTKSSHETSRINAGDLEASETLSSSGKKVFGRGKNNGSPEGKSGAISATSKGGPADDVSRSVNGHQAQQNSRPKCRCWCCCCSCSCSALKNNEPKKEATESDPVCDGDPVPSLEEIRSWGESFDKLMRSPGGRKVFRDFLKCEYSEENILFWLACEELKKESRPETIEEKARLIYEDIHPLSERGELGFPSSRNSESKHGGPQPAHL</sequence>
<evidence type="ECO:0000313" key="3">
    <source>
        <dbReference type="EMBL" id="CAL8088532.1"/>
    </source>
</evidence>
<dbReference type="InterPro" id="IPR016137">
    <property type="entry name" value="RGS"/>
</dbReference>
<dbReference type="EMBL" id="CAXLJM020000022">
    <property type="protein sequence ID" value="CAL8088532.1"/>
    <property type="molecule type" value="Genomic_DNA"/>
</dbReference>
<comment type="caution">
    <text evidence="3">The sequence shown here is derived from an EMBL/GenBank/DDBJ whole genome shotgun (WGS) entry which is preliminary data.</text>
</comment>
<dbReference type="PROSITE" id="PS50132">
    <property type="entry name" value="RGS"/>
    <property type="match status" value="1"/>
</dbReference>
<dbReference type="PRINTS" id="PR01301">
    <property type="entry name" value="RGSPROTEIN"/>
</dbReference>
<dbReference type="Pfam" id="PF00615">
    <property type="entry name" value="RGS"/>
    <property type="match status" value="1"/>
</dbReference>
<feature type="domain" description="RGS" evidence="2">
    <location>
        <begin position="145"/>
        <end position="200"/>
    </location>
</feature>
<dbReference type="Gene3D" id="1.10.167.10">
    <property type="entry name" value="Regulator of G-protein Signalling 4, domain 2"/>
    <property type="match status" value="1"/>
</dbReference>
<evidence type="ECO:0000259" key="2">
    <source>
        <dbReference type="PROSITE" id="PS50132"/>
    </source>
</evidence>
<dbReference type="InterPro" id="IPR024066">
    <property type="entry name" value="RGS_subdom1/3"/>
</dbReference>
<organism evidence="3 4">
    <name type="scientific">Orchesella dallaii</name>
    <dbReference type="NCBI Taxonomy" id="48710"/>
    <lineage>
        <taxon>Eukaryota</taxon>
        <taxon>Metazoa</taxon>
        <taxon>Ecdysozoa</taxon>
        <taxon>Arthropoda</taxon>
        <taxon>Hexapoda</taxon>
        <taxon>Collembola</taxon>
        <taxon>Entomobryomorpha</taxon>
        <taxon>Entomobryoidea</taxon>
        <taxon>Orchesellidae</taxon>
        <taxon>Orchesellinae</taxon>
        <taxon>Orchesella</taxon>
    </lineage>
</organism>
<dbReference type="PANTHER" id="PTHR10845">
    <property type="entry name" value="REGULATOR OF G PROTEIN SIGNALING"/>
    <property type="match status" value="1"/>
</dbReference>
<dbReference type="PANTHER" id="PTHR10845:SF192">
    <property type="entry name" value="DOUBLE HIT, ISOFORM B"/>
    <property type="match status" value="1"/>
</dbReference>
<gene>
    <name evidence="3" type="ORF">ODALV1_LOCUS7086</name>
</gene>
<dbReference type="InterPro" id="IPR036305">
    <property type="entry name" value="RGS_sf"/>
</dbReference>
<accession>A0ABP1Q7F1</accession>
<proteinExistence type="predicted"/>
<feature type="region of interest" description="Disordered" evidence="1">
    <location>
        <begin position="1"/>
        <end position="88"/>
    </location>
</feature>
<protein>
    <recommendedName>
        <fullName evidence="2">RGS domain-containing protein</fullName>
    </recommendedName>
</protein>